<feature type="compositionally biased region" description="Basic residues" evidence="1">
    <location>
        <begin position="453"/>
        <end position="463"/>
    </location>
</feature>
<evidence type="ECO:0000313" key="3">
    <source>
        <dbReference type="Proteomes" id="UP000515125"/>
    </source>
</evidence>
<sequence>MDANAVESALESWGVQLSPEGLSALEQSGITSPDAVKKYILSADLRRVHLASHPADLNNFSALVSRSMQAPPEAAAYAATAERPQSGASLVSKISLKKPLLCMVMSFQDVRLPSKDVDEDFSCGSQGIKGNQRRLLSLKLTDGRGSPFTGIELRFCGQLDSVPLLPGVKLLLLPGLILYRGIALLSPQYVQNLAGGAAQLQEAFKLKADVQERRKLVQHILNEHTELQQRIKADKGDTGPPKFVPFSFSAKVQHVDVRTIPSMQDRNSRASPPQESLMHQVELPPEASRPNPSEREGRSLIIDTNTAGLKQDRLRRLEKVNPNTLGADKINYERKPGRGGRGRRGRRLHDENIAEYIKPSGCPVAYSLLDLIKADAEHTNSTAATTLLYASEPYDYEACGSNALARPRASYQSSPPNPGVSQGVSTTTYILREASRGCSRGTRCSNRGNGRAGRGRQRGKGST</sequence>
<evidence type="ECO:0000313" key="4">
    <source>
        <dbReference type="RefSeq" id="XP_022590058.2"/>
    </source>
</evidence>
<accession>A0A6P5WFI7</accession>
<feature type="compositionally biased region" description="Polar residues" evidence="1">
    <location>
        <begin position="262"/>
        <end position="274"/>
    </location>
</feature>
<dbReference type="OrthoDB" id="346996at2759"/>
<gene>
    <name evidence="4" type="primary">LOC34618371</name>
</gene>
<protein>
    <submittedName>
        <fullName evidence="4">Uncharacterized protein LOC34618371</fullName>
    </submittedName>
</protein>
<dbReference type="RefSeq" id="XP_022590058.2">
    <property type="nucleotide sequence ID" value="XM_022731705.2"/>
</dbReference>
<proteinExistence type="predicted"/>
<organism evidence="3 4">
    <name type="scientific">Cyclospora cayetanensis</name>
    <dbReference type="NCBI Taxonomy" id="88456"/>
    <lineage>
        <taxon>Eukaryota</taxon>
        <taxon>Sar</taxon>
        <taxon>Alveolata</taxon>
        <taxon>Apicomplexa</taxon>
        <taxon>Conoidasida</taxon>
        <taxon>Coccidia</taxon>
        <taxon>Eucoccidiorida</taxon>
        <taxon>Eimeriorina</taxon>
        <taxon>Eimeriidae</taxon>
        <taxon>Cyclospora</taxon>
    </lineage>
</organism>
<evidence type="ECO:0000256" key="1">
    <source>
        <dbReference type="SAM" id="MobiDB-lite"/>
    </source>
</evidence>
<dbReference type="Proteomes" id="UP000515125">
    <property type="component" value="Unplaced"/>
</dbReference>
<evidence type="ECO:0000259" key="2">
    <source>
        <dbReference type="Pfam" id="PF08585"/>
    </source>
</evidence>
<dbReference type="GeneID" id="34618371"/>
<feature type="region of interest" description="Disordered" evidence="1">
    <location>
        <begin position="436"/>
        <end position="463"/>
    </location>
</feature>
<keyword evidence="3" id="KW-1185">Reference proteome</keyword>
<dbReference type="Pfam" id="PF08585">
    <property type="entry name" value="RMI1_N_C"/>
    <property type="match status" value="1"/>
</dbReference>
<name>A0A6P5WFI7_9EIME</name>
<feature type="region of interest" description="Disordered" evidence="1">
    <location>
        <begin position="262"/>
        <end position="307"/>
    </location>
</feature>
<dbReference type="InterPro" id="IPR013894">
    <property type="entry name" value="RMI1_OB"/>
</dbReference>
<dbReference type="InterPro" id="IPR042470">
    <property type="entry name" value="RMI1_N_C_sf"/>
</dbReference>
<dbReference type="AlphaFoldDB" id="A0A6P5WFI7"/>
<feature type="domain" description="RecQ mediated genome instability protein 1 OB-fold" evidence="2">
    <location>
        <begin position="129"/>
        <end position="205"/>
    </location>
</feature>
<dbReference type="Gene3D" id="2.40.50.770">
    <property type="entry name" value="RecQ-mediated genome instability protein Rmi1, C-terminal domain"/>
    <property type="match status" value="1"/>
</dbReference>
<reference evidence="4" key="1">
    <citation type="submission" date="2025-08" db="UniProtKB">
        <authorList>
            <consortium name="RefSeq"/>
        </authorList>
    </citation>
    <scope>IDENTIFICATION</scope>
</reference>